<feature type="domain" description="GST C-terminal" evidence="9">
    <location>
        <begin position="91"/>
        <end position="209"/>
    </location>
</feature>
<dbReference type="GO" id="GO:0004364">
    <property type="term" value="F:glutathione transferase activity"/>
    <property type="evidence" value="ECO:0007669"/>
    <property type="project" value="UniProtKB-EC"/>
</dbReference>
<evidence type="ECO:0000259" key="8">
    <source>
        <dbReference type="PROSITE" id="PS50404"/>
    </source>
</evidence>
<evidence type="ECO:0000256" key="1">
    <source>
        <dbReference type="ARBA" id="ARBA00003701"/>
    </source>
</evidence>
<dbReference type="SFLD" id="SFLDS00019">
    <property type="entry name" value="Glutathione_Transferase_(cytos"/>
    <property type="match status" value="1"/>
</dbReference>
<dbReference type="PANTHER" id="PTHR11571:SF222">
    <property type="entry name" value="GLUTATHIONE TRANSFERASE"/>
    <property type="match status" value="1"/>
</dbReference>
<keyword evidence="4" id="KW-0808">Transferase</keyword>
<evidence type="ECO:0000256" key="4">
    <source>
        <dbReference type="ARBA" id="ARBA00022679"/>
    </source>
</evidence>
<dbReference type="Gene3D" id="3.40.30.10">
    <property type="entry name" value="Glutaredoxin"/>
    <property type="match status" value="1"/>
</dbReference>
<evidence type="ECO:0000256" key="7">
    <source>
        <dbReference type="ARBA" id="ARBA00081375"/>
    </source>
</evidence>
<keyword evidence="10" id="KW-1185">Reference proteome</keyword>
<dbReference type="Pfam" id="PF02798">
    <property type="entry name" value="GST_N"/>
    <property type="match status" value="1"/>
</dbReference>
<dbReference type="InterPro" id="IPR004046">
    <property type="entry name" value="GST_C"/>
</dbReference>
<gene>
    <name evidence="11" type="primary">LOC100900681</name>
</gene>
<organism evidence="10 11">
    <name type="scientific">Galendromus occidentalis</name>
    <name type="common">western predatory mite</name>
    <dbReference type="NCBI Taxonomy" id="34638"/>
    <lineage>
        <taxon>Eukaryota</taxon>
        <taxon>Metazoa</taxon>
        <taxon>Ecdysozoa</taxon>
        <taxon>Arthropoda</taxon>
        <taxon>Chelicerata</taxon>
        <taxon>Arachnida</taxon>
        <taxon>Acari</taxon>
        <taxon>Parasitiformes</taxon>
        <taxon>Mesostigmata</taxon>
        <taxon>Gamasina</taxon>
        <taxon>Phytoseioidea</taxon>
        <taxon>Phytoseiidae</taxon>
        <taxon>Typhlodrominae</taxon>
        <taxon>Galendromus</taxon>
    </lineage>
</organism>
<evidence type="ECO:0000313" key="11">
    <source>
        <dbReference type="RefSeq" id="XP_003742682.2"/>
    </source>
</evidence>
<dbReference type="InterPro" id="IPR010987">
    <property type="entry name" value="Glutathione-S-Trfase_C-like"/>
</dbReference>
<dbReference type="PROSITE" id="PS50405">
    <property type="entry name" value="GST_CTER"/>
    <property type="match status" value="1"/>
</dbReference>
<dbReference type="PROSITE" id="PS50404">
    <property type="entry name" value="GST_NTER"/>
    <property type="match status" value="1"/>
</dbReference>
<dbReference type="PANTHER" id="PTHR11571">
    <property type="entry name" value="GLUTATHIONE S-TRANSFERASE"/>
    <property type="match status" value="1"/>
</dbReference>
<evidence type="ECO:0000256" key="6">
    <source>
        <dbReference type="ARBA" id="ARBA00071200"/>
    </source>
</evidence>
<dbReference type="GeneID" id="100900681"/>
<evidence type="ECO:0000256" key="5">
    <source>
        <dbReference type="ARBA" id="ARBA00047960"/>
    </source>
</evidence>
<dbReference type="SUPFAM" id="SSF47616">
    <property type="entry name" value="GST C-terminal domain-like"/>
    <property type="match status" value="1"/>
</dbReference>
<dbReference type="KEGG" id="goe:100900681"/>
<dbReference type="GO" id="GO:0006749">
    <property type="term" value="P:glutathione metabolic process"/>
    <property type="evidence" value="ECO:0007669"/>
    <property type="project" value="TreeGrafter"/>
</dbReference>
<dbReference type="Pfam" id="PF14497">
    <property type="entry name" value="GST_C_3"/>
    <property type="match status" value="1"/>
</dbReference>
<evidence type="ECO:0000256" key="2">
    <source>
        <dbReference type="ARBA" id="ARBA00005861"/>
    </source>
</evidence>
<dbReference type="Proteomes" id="UP000694867">
    <property type="component" value="Unplaced"/>
</dbReference>
<dbReference type="InterPro" id="IPR036249">
    <property type="entry name" value="Thioredoxin-like_sf"/>
</dbReference>
<accession>A0AAJ6QSQ1</accession>
<comment type="function">
    <text evidence="1">Conjugation of reduced glutathione to a wide number of exogenous and endogenous hydrophobic electrophiles.</text>
</comment>
<reference evidence="11" key="1">
    <citation type="submission" date="2025-08" db="UniProtKB">
        <authorList>
            <consortium name="RefSeq"/>
        </authorList>
    </citation>
    <scope>IDENTIFICATION</scope>
</reference>
<dbReference type="PRINTS" id="PR01267">
    <property type="entry name" value="GSTRNSFRASEM"/>
</dbReference>
<sequence>MSQLHLGYWDIRGLAQPIRYLLAFKEVDFEEKLYSCGPPPDFDRSAWLDEKFTLGLDFPNLPYLIDGDVKLTQSTAIIRYLARKFDLDGKSCEEKRRVDVIEQQLGDVKRTWVMLCYNPKFAEQRDAYEAQLPEKLKELSKFLGDRSYFAGDRLTYVDFLAYEYLAQQLMFSKKSFADFKNLTDFIDRVEALPTLKNYLASSACIKWPLNGDMASYGSRLTEKPF</sequence>
<dbReference type="FunFam" id="3.40.30.10:FF:000019">
    <property type="entry name" value="Glutathione S-transferase Mu"/>
    <property type="match status" value="1"/>
</dbReference>
<comment type="catalytic activity">
    <reaction evidence="5">
        <text>RX + glutathione = an S-substituted glutathione + a halide anion + H(+)</text>
        <dbReference type="Rhea" id="RHEA:16437"/>
        <dbReference type="ChEBI" id="CHEBI:15378"/>
        <dbReference type="ChEBI" id="CHEBI:16042"/>
        <dbReference type="ChEBI" id="CHEBI:17792"/>
        <dbReference type="ChEBI" id="CHEBI:57925"/>
        <dbReference type="ChEBI" id="CHEBI:90779"/>
        <dbReference type="EC" id="2.5.1.18"/>
    </reaction>
</comment>
<evidence type="ECO:0000259" key="9">
    <source>
        <dbReference type="PROSITE" id="PS50405"/>
    </source>
</evidence>
<dbReference type="RefSeq" id="XP_003742682.2">
    <property type="nucleotide sequence ID" value="XM_003742634.2"/>
</dbReference>
<dbReference type="EC" id="2.5.1.18" evidence="3"/>
<comment type="similarity">
    <text evidence="2">Belongs to the GST superfamily. Mu family.</text>
</comment>
<dbReference type="InterPro" id="IPR040079">
    <property type="entry name" value="Glutathione_S-Trfase"/>
</dbReference>
<dbReference type="Gene3D" id="1.20.1050.10">
    <property type="match status" value="1"/>
</dbReference>
<dbReference type="SUPFAM" id="SSF52833">
    <property type="entry name" value="Thioredoxin-like"/>
    <property type="match status" value="1"/>
</dbReference>
<dbReference type="SFLD" id="SFLDG01205">
    <property type="entry name" value="AMPS.1"/>
    <property type="match status" value="1"/>
</dbReference>
<dbReference type="CDD" id="cd03075">
    <property type="entry name" value="GST_N_Mu"/>
    <property type="match status" value="1"/>
</dbReference>
<protein>
    <recommendedName>
        <fullName evidence="6">Glutathione S-transferase</fullName>
        <ecNumber evidence="3">2.5.1.18</ecNumber>
    </recommendedName>
    <alternativeName>
        <fullName evidence="7">GST class-mu</fullName>
    </alternativeName>
</protein>
<evidence type="ECO:0000256" key="3">
    <source>
        <dbReference type="ARBA" id="ARBA00012452"/>
    </source>
</evidence>
<dbReference type="InterPro" id="IPR036282">
    <property type="entry name" value="Glutathione-S-Trfase_C_sf"/>
</dbReference>
<dbReference type="FunFam" id="1.20.1050.10:FF:000003">
    <property type="entry name" value="Glutathione S-transferase 2"/>
    <property type="match status" value="1"/>
</dbReference>
<dbReference type="SFLD" id="SFLDG00363">
    <property type="entry name" value="AMPS_(cytGST):_Alpha-__Mu-__Pi"/>
    <property type="match status" value="1"/>
</dbReference>
<dbReference type="CTD" id="36927"/>
<dbReference type="InterPro" id="IPR004045">
    <property type="entry name" value="Glutathione_S-Trfase_N"/>
</dbReference>
<dbReference type="InterPro" id="IPR050213">
    <property type="entry name" value="GST_superfamily"/>
</dbReference>
<feature type="domain" description="GST N-terminal" evidence="8">
    <location>
        <begin position="2"/>
        <end position="89"/>
    </location>
</feature>
<evidence type="ECO:0000313" key="10">
    <source>
        <dbReference type="Proteomes" id="UP000694867"/>
    </source>
</evidence>
<name>A0AAJ6QSQ1_9ACAR</name>
<dbReference type="InterPro" id="IPR003081">
    <property type="entry name" value="GST_mu"/>
</dbReference>
<dbReference type="AlphaFoldDB" id="A0AAJ6QSQ1"/>
<proteinExistence type="inferred from homology"/>